<evidence type="ECO:0000313" key="9">
    <source>
        <dbReference type="EMBL" id="CAL1296086.1"/>
    </source>
</evidence>
<evidence type="ECO:0000313" key="10">
    <source>
        <dbReference type="Proteomes" id="UP001497382"/>
    </source>
</evidence>
<evidence type="ECO:0000256" key="5">
    <source>
        <dbReference type="ARBA" id="ARBA00022723"/>
    </source>
</evidence>
<dbReference type="PANTHER" id="PTHR22930">
    <property type="match status" value="1"/>
</dbReference>
<evidence type="ECO:0000256" key="2">
    <source>
        <dbReference type="ARBA" id="ARBA00004123"/>
    </source>
</evidence>
<dbReference type="GO" id="GO:0016787">
    <property type="term" value="F:hydrolase activity"/>
    <property type="evidence" value="ECO:0007669"/>
    <property type="project" value="UniProtKB-KW"/>
</dbReference>
<sequence length="155" mass="17806">MHTAELGLPCVENIPGTNIAVPYVIVADDAFPLEQHLMKPYPGQQVEISKRIFNYRLSRARRVSENAFGILASRFRIFKGPILTSPTKAKLIVLATCCLHNFLRRKCKELYTPTSNLDHEDIESRSFQEGSWRNDPSTFIPFVKRFYRGTSCQRN</sequence>
<dbReference type="Proteomes" id="UP001497382">
    <property type="component" value="Unassembled WGS sequence"/>
</dbReference>
<dbReference type="GO" id="GO:0005634">
    <property type="term" value="C:nucleus"/>
    <property type="evidence" value="ECO:0007669"/>
    <property type="project" value="UniProtKB-SubCell"/>
</dbReference>
<name>A0AAV2BIN1_9ARAC</name>
<dbReference type="InterPro" id="IPR027806">
    <property type="entry name" value="HARBI1_dom"/>
</dbReference>
<comment type="cofactor">
    <cofactor evidence="1">
        <name>a divalent metal cation</name>
        <dbReference type="ChEBI" id="CHEBI:60240"/>
    </cofactor>
</comment>
<keyword evidence="4" id="KW-0540">Nuclease</keyword>
<keyword evidence="5" id="KW-0479">Metal-binding</keyword>
<dbReference type="PANTHER" id="PTHR22930:SF284">
    <property type="entry name" value="DDE TNP4 DOMAIN-CONTAINING PROTEIN"/>
    <property type="match status" value="1"/>
</dbReference>
<dbReference type="InterPro" id="IPR045249">
    <property type="entry name" value="HARBI1-like"/>
</dbReference>
<dbReference type="GO" id="GO:0004518">
    <property type="term" value="F:nuclease activity"/>
    <property type="evidence" value="ECO:0007669"/>
    <property type="project" value="UniProtKB-KW"/>
</dbReference>
<evidence type="ECO:0000256" key="7">
    <source>
        <dbReference type="ARBA" id="ARBA00023242"/>
    </source>
</evidence>
<evidence type="ECO:0000256" key="4">
    <source>
        <dbReference type="ARBA" id="ARBA00022722"/>
    </source>
</evidence>
<comment type="subcellular location">
    <subcellularLocation>
        <location evidence="2">Nucleus</location>
    </subcellularLocation>
</comment>
<protein>
    <recommendedName>
        <fullName evidence="8">DDE Tnp4 domain-containing protein</fullName>
    </recommendedName>
</protein>
<feature type="domain" description="DDE Tnp4" evidence="8">
    <location>
        <begin position="22"/>
        <end position="101"/>
    </location>
</feature>
<dbReference type="Pfam" id="PF13359">
    <property type="entry name" value="DDE_Tnp_4"/>
    <property type="match status" value="1"/>
</dbReference>
<gene>
    <name evidence="9" type="ORF">LARSCL_LOCUS19623</name>
</gene>
<comment type="similarity">
    <text evidence="3">Belongs to the HARBI1 family.</text>
</comment>
<evidence type="ECO:0000256" key="1">
    <source>
        <dbReference type="ARBA" id="ARBA00001968"/>
    </source>
</evidence>
<keyword evidence="6" id="KW-0378">Hydrolase</keyword>
<evidence type="ECO:0000259" key="8">
    <source>
        <dbReference type="Pfam" id="PF13359"/>
    </source>
</evidence>
<accession>A0AAV2BIN1</accession>
<keyword evidence="7" id="KW-0539">Nucleus</keyword>
<dbReference type="AlphaFoldDB" id="A0AAV2BIN1"/>
<keyword evidence="10" id="KW-1185">Reference proteome</keyword>
<dbReference type="GO" id="GO:0046872">
    <property type="term" value="F:metal ion binding"/>
    <property type="evidence" value="ECO:0007669"/>
    <property type="project" value="UniProtKB-KW"/>
</dbReference>
<evidence type="ECO:0000256" key="3">
    <source>
        <dbReference type="ARBA" id="ARBA00006958"/>
    </source>
</evidence>
<dbReference type="EMBL" id="CAXIEN010000388">
    <property type="protein sequence ID" value="CAL1296086.1"/>
    <property type="molecule type" value="Genomic_DNA"/>
</dbReference>
<evidence type="ECO:0000256" key="6">
    <source>
        <dbReference type="ARBA" id="ARBA00022801"/>
    </source>
</evidence>
<organism evidence="9 10">
    <name type="scientific">Larinioides sclopetarius</name>
    <dbReference type="NCBI Taxonomy" id="280406"/>
    <lineage>
        <taxon>Eukaryota</taxon>
        <taxon>Metazoa</taxon>
        <taxon>Ecdysozoa</taxon>
        <taxon>Arthropoda</taxon>
        <taxon>Chelicerata</taxon>
        <taxon>Arachnida</taxon>
        <taxon>Araneae</taxon>
        <taxon>Araneomorphae</taxon>
        <taxon>Entelegynae</taxon>
        <taxon>Araneoidea</taxon>
        <taxon>Araneidae</taxon>
        <taxon>Larinioides</taxon>
    </lineage>
</organism>
<reference evidence="9 10" key="1">
    <citation type="submission" date="2024-04" db="EMBL/GenBank/DDBJ databases">
        <authorList>
            <person name="Rising A."/>
            <person name="Reimegard J."/>
            <person name="Sonavane S."/>
            <person name="Akerstrom W."/>
            <person name="Nylinder S."/>
            <person name="Hedman E."/>
            <person name="Kallberg Y."/>
        </authorList>
    </citation>
    <scope>NUCLEOTIDE SEQUENCE [LARGE SCALE GENOMIC DNA]</scope>
</reference>
<proteinExistence type="inferred from homology"/>
<comment type="caution">
    <text evidence="9">The sequence shown here is derived from an EMBL/GenBank/DDBJ whole genome shotgun (WGS) entry which is preliminary data.</text>
</comment>